<organism evidence="2 3">
    <name type="scientific">Peribacillus butanolivorans</name>
    <dbReference type="NCBI Taxonomy" id="421767"/>
    <lineage>
        <taxon>Bacteria</taxon>
        <taxon>Bacillati</taxon>
        <taxon>Bacillota</taxon>
        <taxon>Bacilli</taxon>
        <taxon>Bacillales</taxon>
        <taxon>Bacillaceae</taxon>
        <taxon>Peribacillus</taxon>
    </lineage>
</organism>
<dbReference type="PANTHER" id="PTHR34322:SF2">
    <property type="entry name" value="TRANSPOSASE IS200-LIKE DOMAIN-CONTAINING PROTEIN"/>
    <property type="match status" value="1"/>
</dbReference>
<reference evidence="2 3" key="1">
    <citation type="submission" date="2017-09" db="EMBL/GenBank/DDBJ databases">
        <title>Large-scale bioinformatics analysis of Bacillus genomes uncovers conserved roles of natural products in bacterial physiology.</title>
        <authorList>
            <consortium name="Agbiome Team Llc"/>
            <person name="Bleich R.M."/>
            <person name="Kirk G.J."/>
            <person name="Santa Maria K.C."/>
            <person name="Allen S.E."/>
            <person name="Farag S."/>
            <person name="Shank E.A."/>
            <person name="Bowers A."/>
        </authorList>
    </citation>
    <scope>NUCLEOTIDE SEQUENCE [LARGE SCALE GENOMIC DNA]</scope>
    <source>
        <strain evidence="2 3">AFS003229</strain>
    </source>
</reference>
<protein>
    <submittedName>
        <fullName evidence="2">Transposase</fullName>
    </submittedName>
</protein>
<dbReference type="InterPro" id="IPR036515">
    <property type="entry name" value="Transposase_17_sf"/>
</dbReference>
<dbReference type="Pfam" id="PF01797">
    <property type="entry name" value="Y1_Tnp"/>
    <property type="match status" value="1"/>
</dbReference>
<dbReference type="RefSeq" id="WP_098177172.1">
    <property type="nucleotide sequence ID" value="NZ_NUEQ01000034.1"/>
</dbReference>
<feature type="domain" description="Transposase IS200-like" evidence="1">
    <location>
        <begin position="9"/>
        <end position="123"/>
    </location>
</feature>
<dbReference type="EMBL" id="NUEQ01000034">
    <property type="protein sequence ID" value="PEJ30199.1"/>
    <property type="molecule type" value="Genomic_DNA"/>
</dbReference>
<name>A0AAX0RR06_9BACI</name>
<dbReference type="SUPFAM" id="SSF143422">
    <property type="entry name" value="Transposase IS200-like"/>
    <property type="match status" value="1"/>
</dbReference>
<comment type="caution">
    <text evidence="2">The sequence shown here is derived from an EMBL/GenBank/DDBJ whole genome shotgun (WGS) entry which is preliminary data.</text>
</comment>
<accession>A0AAX0RR06</accession>
<evidence type="ECO:0000313" key="2">
    <source>
        <dbReference type="EMBL" id="PEJ30199.1"/>
    </source>
</evidence>
<dbReference type="NCBIfam" id="NF047646">
    <property type="entry name" value="REP_Tyr_transpos"/>
    <property type="match status" value="1"/>
</dbReference>
<dbReference type="InterPro" id="IPR002686">
    <property type="entry name" value="Transposase_17"/>
</dbReference>
<evidence type="ECO:0000259" key="1">
    <source>
        <dbReference type="SMART" id="SM01321"/>
    </source>
</evidence>
<sequence>MPRKPRIWYPGAMYHITSRGNRHSNIFLDDKDRLRYLHHLEETKEKYFFELHSYCLMTNHVHLLLETMQHPISDIMHKLNSRYAISFNRRHDHDGHLFQGRYHSVLIESIEQFTATSRYIHLNPVKANIVKNPAEYKWSSYKAFQIGKPNMHVNTTQILHYFQTPQNYEEYVMRGSDHISHL</sequence>
<dbReference type="SMART" id="SM01321">
    <property type="entry name" value="Y1_Tnp"/>
    <property type="match status" value="1"/>
</dbReference>
<dbReference type="AlphaFoldDB" id="A0AAX0RR06"/>
<dbReference type="GO" id="GO:0006313">
    <property type="term" value="P:DNA transposition"/>
    <property type="evidence" value="ECO:0007669"/>
    <property type="project" value="InterPro"/>
</dbReference>
<dbReference type="Proteomes" id="UP000220106">
    <property type="component" value="Unassembled WGS sequence"/>
</dbReference>
<dbReference type="GO" id="GO:0003677">
    <property type="term" value="F:DNA binding"/>
    <property type="evidence" value="ECO:0007669"/>
    <property type="project" value="InterPro"/>
</dbReference>
<dbReference type="Gene3D" id="3.30.70.1290">
    <property type="entry name" value="Transposase IS200-like"/>
    <property type="match status" value="1"/>
</dbReference>
<proteinExistence type="predicted"/>
<dbReference type="GO" id="GO:0004803">
    <property type="term" value="F:transposase activity"/>
    <property type="evidence" value="ECO:0007669"/>
    <property type="project" value="InterPro"/>
</dbReference>
<gene>
    <name evidence="2" type="ORF">CN689_20710</name>
</gene>
<dbReference type="PANTHER" id="PTHR34322">
    <property type="entry name" value="TRANSPOSASE, Y1_TNP DOMAIN-CONTAINING"/>
    <property type="match status" value="1"/>
</dbReference>
<evidence type="ECO:0000313" key="3">
    <source>
        <dbReference type="Proteomes" id="UP000220106"/>
    </source>
</evidence>